<comment type="caution">
    <text evidence="3">The sequence shown here is derived from an EMBL/GenBank/DDBJ whole genome shotgun (WGS) entry which is preliminary data.</text>
</comment>
<dbReference type="AlphaFoldDB" id="A0AB36RKH2"/>
<evidence type="ECO:0000313" key="4">
    <source>
        <dbReference type="Proteomes" id="UP000218041"/>
    </source>
</evidence>
<feature type="transmembrane region" description="Helical" evidence="2">
    <location>
        <begin position="342"/>
        <end position="371"/>
    </location>
</feature>
<feature type="transmembrane region" description="Helical" evidence="2">
    <location>
        <begin position="241"/>
        <end position="268"/>
    </location>
</feature>
<feature type="compositionally biased region" description="Low complexity" evidence="1">
    <location>
        <begin position="47"/>
        <end position="59"/>
    </location>
</feature>
<proteinExistence type="predicted"/>
<evidence type="ECO:0000256" key="2">
    <source>
        <dbReference type="SAM" id="Phobius"/>
    </source>
</evidence>
<name>A0AB36RKH2_9CORY</name>
<evidence type="ECO:0000313" key="3">
    <source>
        <dbReference type="EMBL" id="PAT09641.1"/>
    </source>
</evidence>
<feature type="transmembrane region" description="Helical" evidence="2">
    <location>
        <begin position="288"/>
        <end position="321"/>
    </location>
</feature>
<sequence length="401" mass="42026">MTTPNNGNTPGDNSPSGDSPYGYEPYPDNPAGSHPENTGSSAWNPDSAGSAGTTGSGQSDFGQNSADAYGANGYGSNEYGSNSYGSNSYGASGSEPYGQGGFGPNGYEQFDVNAAAGAAGATALRYHGQELTDGTYGDGATPHPINDPANNGWTHTKGNGKLNITDAFSWAFKTTFSNWKVWIVLGLIACAWQWLTMIVPTGVLGIVPLFVYPVFFSAALQQTLARSFGWGDIKTPAYGKTLGVLAVFFAVVTVGMFVFLTIGMVAGFSSVDLNALPENPTSPEDFKALLPLLGPLLGSMGLLMLIAWFVSPFLMMTVWYASENNGSFGQAFSKGFADGKRNYLPLLGLAVLAGLLSFVGYVLAFLGMIIATPVVLLAQAHAYRQISGGPVPVEDEFPAQL</sequence>
<organism evidence="3 4">
    <name type="scientific">Corynebacterium hadale</name>
    <dbReference type="NCBI Taxonomy" id="2026255"/>
    <lineage>
        <taxon>Bacteria</taxon>
        <taxon>Bacillati</taxon>
        <taxon>Actinomycetota</taxon>
        <taxon>Actinomycetes</taxon>
        <taxon>Mycobacteriales</taxon>
        <taxon>Corynebacteriaceae</taxon>
        <taxon>Corynebacterium</taxon>
    </lineage>
</organism>
<feature type="compositionally biased region" description="Low complexity" evidence="1">
    <location>
        <begin position="1"/>
        <end position="17"/>
    </location>
</feature>
<protein>
    <recommendedName>
        <fullName evidence="5">DUF975 domain-containing protein</fullName>
    </recommendedName>
</protein>
<gene>
    <name evidence="3" type="ORF">CKJ80_10310</name>
</gene>
<evidence type="ECO:0008006" key="5">
    <source>
        <dbReference type="Google" id="ProtNLM"/>
    </source>
</evidence>
<keyword evidence="2" id="KW-0472">Membrane</keyword>
<dbReference type="RefSeq" id="WP_095555615.1">
    <property type="nucleotide sequence ID" value="NZ_NSGP01000017.1"/>
</dbReference>
<feature type="transmembrane region" description="Helical" evidence="2">
    <location>
        <begin position="201"/>
        <end position="220"/>
    </location>
</feature>
<keyword evidence="2" id="KW-0812">Transmembrane</keyword>
<dbReference type="EMBL" id="NSGP01000017">
    <property type="protein sequence ID" value="PAT09641.1"/>
    <property type="molecule type" value="Genomic_DNA"/>
</dbReference>
<keyword evidence="2" id="KW-1133">Transmembrane helix</keyword>
<feature type="region of interest" description="Disordered" evidence="1">
    <location>
        <begin position="1"/>
        <end position="64"/>
    </location>
</feature>
<reference evidence="3 4" key="1">
    <citation type="submission" date="2017-08" db="EMBL/GenBank/DDBJ databases">
        <title>Whole genome sequences of 6 clinical strains closest to Corynebacterium imitans.</title>
        <authorList>
            <person name="Bernier A.-M."/>
            <person name="Burdz T."/>
            <person name="Bernard K."/>
        </authorList>
    </citation>
    <scope>NUCLEOTIDE SEQUENCE [LARGE SCALE GENOMIC DNA]</scope>
    <source>
        <strain evidence="3 4">NML92-0415</strain>
    </source>
</reference>
<feature type="compositionally biased region" description="Polar residues" evidence="1">
    <location>
        <begin position="35"/>
        <end position="44"/>
    </location>
</feature>
<dbReference type="Proteomes" id="UP000218041">
    <property type="component" value="Unassembled WGS sequence"/>
</dbReference>
<accession>A0AB36RKH2</accession>
<evidence type="ECO:0000256" key="1">
    <source>
        <dbReference type="SAM" id="MobiDB-lite"/>
    </source>
</evidence>